<dbReference type="InterPro" id="IPR036430">
    <property type="entry name" value="RNase_T2-like_sf"/>
</dbReference>
<name>A0A6L2PCI0_TANCI</name>
<dbReference type="GO" id="GO:0033897">
    <property type="term" value="F:ribonuclease T2 activity"/>
    <property type="evidence" value="ECO:0007669"/>
    <property type="project" value="InterPro"/>
</dbReference>
<proteinExistence type="inferred from homology"/>
<gene>
    <name evidence="3" type="ORF">Tci_066293</name>
</gene>
<reference evidence="3" key="1">
    <citation type="journal article" date="2019" name="Sci. Rep.">
        <title>Draft genome of Tanacetum cinerariifolium, the natural source of mosquito coil.</title>
        <authorList>
            <person name="Yamashiro T."/>
            <person name="Shiraishi A."/>
            <person name="Satake H."/>
            <person name="Nakayama K."/>
        </authorList>
    </citation>
    <scope>NUCLEOTIDE SEQUENCE</scope>
</reference>
<dbReference type="SUPFAM" id="SSF55895">
    <property type="entry name" value="Ribonuclease Rh-like"/>
    <property type="match status" value="1"/>
</dbReference>
<dbReference type="Pfam" id="PF00445">
    <property type="entry name" value="Ribonuclease_T2"/>
    <property type="match status" value="1"/>
</dbReference>
<evidence type="ECO:0000256" key="1">
    <source>
        <dbReference type="ARBA" id="ARBA00007469"/>
    </source>
</evidence>
<evidence type="ECO:0000256" key="2">
    <source>
        <dbReference type="RuleBase" id="RU004328"/>
    </source>
</evidence>
<protein>
    <submittedName>
        <fullName evidence="3">Extracellular ribonuclease LE</fullName>
    </submittedName>
</protein>
<sequence>MLHVMCNVLKSKGFSNMCSGAHVKVGTSGCVSQLDWSAVICEIIVPLWREIDRIAVGELKDLEMRILHCVLILAFAVLLKYFYWDSSNPLRNSPLNYLSSLQQAPPAQVTSYILATQWPPGVCDGNTGVTCQIKPVPTEFTIHGLWPQPNGAPSTEPFDANKIATLASELSKYWPNLKSKQQQIAFNIDFWKTEWNKHGKYSGLGVREYFEKSLELHKDAGQGLKAKLAAEKITPTIYNTYKLVDIQAAVTKINGGFSGTIICVQRKGSSNKQQIQEIRFRYTNSFQKQNNLSPSNCDPEILFPSPE</sequence>
<dbReference type="EMBL" id="BKCJ010011047">
    <property type="protein sequence ID" value="GEU94315.1"/>
    <property type="molecule type" value="Genomic_DNA"/>
</dbReference>
<dbReference type="PANTHER" id="PTHR11240:SF22">
    <property type="entry name" value="RIBONUCLEASE T2"/>
    <property type="match status" value="1"/>
</dbReference>
<accession>A0A6L2PCI0</accession>
<dbReference type="Gene3D" id="3.90.730.10">
    <property type="entry name" value="Ribonuclease T2-like"/>
    <property type="match status" value="1"/>
</dbReference>
<dbReference type="AlphaFoldDB" id="A0A6L2PCI0"/>
<evidence type="ECO:0000313" key="3">
    <source>
        <dbReference type="EMBL" id="GEU94315.1"/>
    </source>
</evidence>
<dbReference type="PROSITE" id="PS00530">
    <property type="entry name" value="RNASE_T2_1"/>
    <property type="match status" value="1"/>
</dbReference>
<dbReference type="PANTHER" id="PTHR11240">
    <property type="entry name" value="RIBONUCLEASE T2"/>
    <property type="match status" value="1"/>
</dbReference>
<dbReference type="GO" id="GO:0003723">
    <property type="term" value="F:RNA binding"/>
    <property type="evidence" value="ECO:0007669"/>
    <property type="project" value="InterPro"/>
</dbReference>
<dbReference type="InterPro" id="IPR001568">
    <property type="entry name" value="RNase_T2-like"/>
</dbReference>
<dbReference type="InterPro" id="IPR018188">
    <property type="entry name" value="RNase_T2_His_AS_1"/>
</dbReference>
<dbReference type="GO" id="GO:0006401">
    <property type="term" value="P:RNA catabolic process"/>
    <property type="evidence" value="ECO:0007669"/>
    <property type="project" value="UniProtKB-ARBA"/>
</dbReference>
<organism evidence="3">
    <name type="scientific">Tanacetum cinerariifolium</name>
    <name type="common">Dalmatian daisy</name>
    <name type="synonym">Chrysanthemum cinerariifolium</name>
    <dbReference type="NCBI Taxonomy" id="118510"/>
    <lineage>
        <taxon>Eukaryota</taxon>
        <taxon>Viridiplantae</taxon>
        <taxon>Streptophyta</taxon>
        <taxon>Embryophyta</taxon>
        <taxon>Tracheophyta</taxon>
        <taxon>Spermatophyta</taxon>
        <taxon>Magnoliopsida</taxon>
        <taxon>eudicotyledons</taxon>
        <taxon>Gunneridae</taxon>
        <taxon>Pentapetalae</taxon>
        <taxon>asterids</taxon>
        <taxon>campanulids</taxon>
        <taxon>Asterales</taxon>
        <taxon>Asteraceae</taxon>
        <taxon>Asteroideae</taxon>
        <taxon>Anthemideae</taxon>
        <taxon>Anthemidinae</taxon>
        <taxon>Tanacetum</taxon>
    </lineage>
</organism>
<dbReference type="CDD" id="cd00374">
    <property type="entry name" value="RNase_T2"/>
    <property type="match status" value="1"/>
</dbReference>
<comment type="caution">
    <text evidence="3">The sequence shown here is derived from an EMBL/GenBank/DDBJ whole genome shotgun (WGS) entry which is preliminary data.</text>
</comment>
<comment type="similarity">
    <text evidence="1 2">Belongs to the RNase T2 family.</text>
</comment>